<dbReference type="InterPro" id="IPR052016">
    <property type="entry name" value="Bact_Sigma-Reg"/>
</dbReference>
<dbReference type="Pfam" id="PF00072">
    <property type="entry name" value="Response_reg"/>
    <property type="match status" value="1"/>
</dbReference>
<dbReference type="PROSITE" id="PS50110">
    <property type="entry name" value="RESPONSE_REGULATORY"/>
    <property type="match status" value="1"/>
</dbReference>
<dbReference type="GO" id="GO:0000160">
    <property type="term" value="P:phosphorelay signal transduction system"/>
    <property type="evidence" value="ECO:0007669"/>
    <property type="project" value="InterPro"/>
</dbReference>
<dbReference type="RefSeq" id="WP_052425870.1">
    <property type="nucleotide sequence ID" value="NZ_AXCY01000008.1"/>
</dbReference>
<dbReference type="Gene3D" id="3.60.40.10">
    <property type="entry name" value="PPM-type phosphatase domain"/>
    <property type="match status" value="1"/>
</dbReference>
<keyword evidence="2" id="KW-0597">Phosphoprotein</keyword>
<sequence length="395" mass="42241">MLTDELDPRALRVLLVEDDDGDAVLVEELFADANLDVDLRRARSLEAAADMLDVDCVLLDLGLPDAAGIPALEKILASPRTPAVVVLTGMSESGAGLRAVAAGAQDYLVKGDVSPELLARAVRYAIQRRHAEIQERDLYRAQVRASETSRLERGLLPTPLVADGALEVLVGYRAGRDGLLGGDFYDVVERPDGSVAAVVGDVAGHGPDEAALGATLRTAWRTSVLAGLPAEQVLDVTEQILAAERGRPEIFATAVMVVVNPERTALDLFLCGHPTPFLLGPPTTSLPSDRRGRALGIPVLGGWTSQRVELPERWRIILFTDGVLETTIDTRGARLGEEGLQVLMDDQLRVEADQSPDARRRTFVELVLEAVRARHGGDLVDDTALVVLGWGGGAA</sequence>
<dbReference type="Proteomes" id="UP000029839">
    <property type="component" value="Unassembled WGS sequence"/>
</dbReference>
<dbReference type="InterPro" id="IPR001789">
    <property type="entry name" value="Sig_transdc_resp-reg_receiver"/>
</dbReference>
<dbReference type="SUPFAM" id="SSF52172">
    <property type="entry name" value="CheY-like"/>
    <property type="match status" value="1"/>
</dbReference>
<dbReference type="SMART" id="SM00331">
    <property type="entry name" value="PP2C_SIG"/>
    <property type="match status" value="1"/>
</dbReference>
<comment type="caution">
    <text evidence="4">The sequence shown here is derived from an EMBL/GenBank/DDBJ whole genome shotgun (WGS) entry which is preliminary data.</text>
</comment>
<dbReference type="AlphaFoldDB" id="A0A0A0BY77"/>
<protein>
    <submittedName>
        <fullName evidence="4">Serine/threonine protein phosphatase</fullName>
    </submittedName>
</protein>
<feature type="modified residue" description="4-aspartylphosphate" evidence="2">
    <location>
        <position position="60"/>
    </location>
</feature>
<evidence type="ECO:0000259" key="3">
    <source>
        <dbReference type="PROSITE" id="PS50110"/>
    </source>
</evidence>
<dbReference type="GO" id="GO:0016791">
    <property type="term" value="F:phosphatase activity"/>
    <property type="evidence" value="ECO:0007669"/>
    <property type="project" value="TreeGrafter"/>
</dbReference>
<reference evidence="4 5" key="1">
    <citation type="submission" date="2013-08" db="EMBL/GenBank/DDBJ databases">
        <title>Genome sequencing of Cellulomonas carbonis T26.</title>
        <authorList>
            <person name="Chen F."/>
            <person name="Li Y."/>
            <person name="Wang G."/>
        </authorList>
    </citation>
    <scope>NUCLEOTIDE SEQUENCE [LARGE SCALE GENOMIC DNA]</scope>
    <source>
        <strain evidence="4 5">T26</strain>
    </source>
</reference>
<keyword evidence="5" id="KW-1185">Reference proteome</keyword>
<reference evidence="4 5" key="2">
    <citation type="journal article" date="2015" name="Stand. Genomic Sci.">
        <title>Draft genome sequence of Cellulomonas carbonis T26(T) and comparative analysis of six Cellulomonas genomes.</title>
        <authorList>
            <person name="Zhuang W."/>
            <person name="Zhang S."/>
            <person name="Xia X."/>
            <person name="Wang G."/>
        </authorList>
    </citation>
    <scope>NUCLEOTIDE SEQUENCE [LARGE SCALE GENOMIC DNA]</scope>
    <source>
        <strain evidence="4 5">T26</strain>
    </source>
</reference>
<gene>
    <name evidence="4" type="ORF">N868_01760</name>
</gene>
<dbReference type="SMART" id="SM00448">
    <property type="entry name" value="REC"/>
    <property type="match status" value="1"/>
</dbReference>
<keyword evidence="1" id="KW-0378">Hydrolase</keyword>
<feature type="domain" description="Response regulatory" evidence="3">
    <location>
        <begin position="12"/>
        <end position="125"/>
    </location>
</feature>
<dbReference type="InterPro" id="IPR001932">
    <property type="entry name" value="PPM-type_phosphatase-like_dom"/>
</dbReference>
<evidence type="ECO:0000313" key="4">
    <source>
        <dbReference type="EMBL" id="KGM12124.1"/>
    </source>
</evidence>
<organism evidence="4 5">
    <name type="scientific">Cellulomonas carbonis T26</name>
    <dbReference type="NCBI Taxonomy" id="947969"/>
    <lineage>
        <taxon>Bacteria</taxon>
        <taxon>Bacillati</taxon>
        <taxon>Actinomycetota</taxon>
        <taxon>Actinomycetes</taxon>
        <taxon>Micrococcales</taxon>
        <taxon>Cellulomonadaceae</taxon>
        <taxon>Cellulomonas</taxon>
    </lineage>
</organism>
<accession>A0A0A0BY77</accession>
<evidence type="ECO:0000256" key="2">
    <source>
        <dbReference type="PROSITE-ProRule" id="PRU00169"/>
    </source>
</evidence>
<dbReference type="Gene3D" id="3.40.50.2300">
    <property type="match status" value="1"/>
</dbReference>
<dbReference type="PANTHER" id="PTHR43156">
    <property type="entry name" value="STAGE II SPORULATION PROTEIN E-RELATED"/>
    <property type="match status" value="1"/>
</dbReference>
<evidence type="ECO:0000313" key="5">
    <source>
        <dbReference type="Proteomes" id="UP000029839"/>
    </source>
</evidence>
<dbReference type="Pfam" id="PF07228">
    <property type="entry name" value="SpoIIE"/>
    <property type="match status" value="1"/>
</dbReference>
<evidence type="ECO:0000256" key="1">
    <source>
        <dbReference type="ARBA" id="ARBA00022801"/>
    </source>
</evidence>
<dbReference type="EMBL" id="AXCY01000008">
    <property type="protein sequence ID" value="KGM12124.1"/>
    <property type="molecule type" value="Genomic_DNA"/>
</dbReference>
<proteinExistence type="predicted"/>
<name>A0A0A0BY77_9CELL</name>
<dbReference type="InterPro" id="IPR036457">
    <property type="entry name" value="PPM-type-like_dom_sf"/>
</dbReference>
<dbReference type="InterPro" id="IPR011006">
    <property type="entry name" value="CheY-like_superfamily"/>
</dbReference>
<dbReference type="PANTHER" id="PTHR43156:SF2">
    <property type="entry name" value="STAGE II SPORULATION PROTEIN E"/>
    <property type="match status" value="1"/>
</dbReference>